<evidence type="ECO:0000313" key="2">
    <source>
        <dbReference type="Proteomes" id="UP001221757"/>
    </source>
</evidence>
<keyword evidence="2" id="KW-1185">Reference proteome</keyword>
<reference evidence="1" key="1">
    <citation type="submission" date="2023-03" db="EMBL/GenBank/DDBJ databases">
        <title>Massive genome expansion in bonnet fungi (Mycena s.s.) driven by repeated elements and novel gene families across ecological guilds.</title>
        <authorList>
            <consortium name="Lawrence Berkeley National Laboratory"/>
            <person name="Harder C.B."/>
            <person name="Miyauchi S."/>
            <person name="Viragh M."/>
            <person name="Kuo A."/>
            <person name="Thoen E."/>
            <person name="Andreopoulos B."/>
            <person name="Lu D."/>
            <person name="Skrede I."/>
            <person name="Drula E."/>
            <person name="Henrissat B."/>
            <person name="Morin E."/>
            <person name="Kohler A."/>
            <person name="Barry K."/>
            <person name="LaButti K."/>
            <person name="Morin E."/>
            <person name="Salamov A."/>
            <person name="Lipzen A."/>
            <person name="Mereny Z."/>
            <person name="Hegedus B."/>
            <person name="Baldrian P."/>
            <person name="Stursova M."/>
            <person name="Weitz H."/>
            <person name="Taylor A."/>
            <person name="Grigoriev I.V."/>
            <person name="Nagy L.G."/>
            <person name="Martin F."/>
            <person name="Kauserud H."/>
        </authorList>
    </citation>
    <scope>NUCLEOTIDE SEQUENCE</scope>
    <source>
        <strain evidence="1">CBHHK067</strain>
    </source>
</reference>
<evidence type="ECO:0000313" key="1">
    <source>
        <dbReference type="EMBL" id="KAJ7687268.1"/>
    </source>
</evidence>
<dbReference type="EMBL" id="JARKIE010000089">
    <property type="protein sequence ID" value="KAJ7687268.1"/>
    <property type="molecule type" value="Genomic_DNA"/>
</dbReference>
<organism evidence="1 2">
    <name type="scientific">Mycena rosella</name>
    <name type="common">Pink bonnet</name>
    <name type="synonym">Agaricus rosellus</name>
    <dbReference type="NCBI Taxonomy" id="1033263"/>
    <lineage>
        <taxon>Eukaryota</taxon>
        <taxon>Fungi</taxon>
        <taxon>Dikarya</taxon>
        <taxon>Basidiomycota</taxon>
        <taxon>Agaricomycotina</taxon>
        <taxon>Agaricomycetes</taxon>
        <taxon>Agaricomycetidae</taxon>
        <taxon>Agaricales</taxon>
        <taxon>Marasmiineae</taxon>
        <taxon>Mycenaceae</taxon>
        <taxon>Mycena</taxon>
    </lineage>
</organism>
<protein>
    <submittedName>
        <fullName evidence="1">Uncharacterized protein</fullName>
    </submittedName>
</protein>
<proteinExistence type="predicted"/>
<sequence>MFIAGNRWTPKEREDSLASFLLRRPGLKSLDIQDSRLFDIWPPTSPRIPLFQLQRLLCPARIVSGIAARRLEFARLDWSNEEEPNAVAGDCRCTQAIVVALKSMTQPYVPFIYAIEDCDPVFPELLASMSRNIAYTKTLHIYMDSNHHSRNEIISHFTNYLPRFTGLLFLWLDLRLVLGTKDTADQLTVQGPGDVFSALAVCRLCFSAWRKVSGTWEKYPVDEFMALSGID</sequence>
<comment type="caution">
    <text evidence="1">The sequence shown here is derived from an EMBL/GenBank/DDBJ whole genome shotgun (WGS) entry which is preliminary data.</text>
</comment>
<dbReference type="Proteomes" id="UP001221757">
    <property type="component" value="Unassembled WGS sequence"/>
</dbReference>
<name>A0AAD7DE51_MYCRO</name>
<gene>
    <name evidence="1" type="ORF">B0H17DRAFT_1301367</name>
</gene>
<dbReference type="AlphaFoldDB" id="A0AAD7DE51"/>
<accession>A0AAD7DE51</accession>